<organism evidence="1 2">
    <name type="scientific">Thalassolituus maritimus</name>
    <dbReference type="NCBI Taxonomy" id="484498"/>
    <lineage>
        <taxon>Bacteria</taxon>
        <taxon>Pseudomonadati</taxon>
        <taxon>Pseudomonadota</taxon>
        <taxon>Gammaproteobacteria</taxon>
        <taxon>Oceanospirillales</taxon>
        <taxon>Oceanospirillaceae</taxon>
        <taxon>Thalassolituus</taxon>
    </lineage>
</organism>
<protein>
    <submittedName>
        <fullName evidence="1">Uncharacterized protein</fullName>
    </submittedName>
</protein>
<dbReference type="Proteomes" id="UP001481413">
    <property type="component" value="Unassembled WGS sequence"/>
</dbReference>
<name>A0ABP9ZYY8_9GAMM</name>
<gene>
    <name evidence="1" type="ORF">NBRC116585_14780</name>
</gene>
<comment type="caution">
    <text evidence="1">The sequence shown here is derived from an EMBL/GenBank/DDBJ whole genome shotgun (WGS) entry which is preliminary data.</text>
</comment>
<evidence type="ECO:0000313" key="1">
    <source>
        <dbReference type="EMBL" id="GAA6145360.1"/>
    </source>
</evidence>
<keyword evidence="2" id="KW-1185">Reference proteome</keyword>
<proteinExistence type="predicted"/>
<reference evidence="1 2" key="1">
    <citation type="submission" date="2024-04" db="EMBL/GenBank/DDBJ databases">
        <title>Draft genome sequence of Thalassolituus maritimus NBRC 116585.</title>
        <authorList>
            <person name="Miyakawa T."/>
            <person name="Kusuya Y."/>
            <person name="Miura T."/>
        </authorList>
    </citation>
    <scope>NUCLEOTIDE SEQUENCE [LARGE SCALE GENOMIC DNA]</scope>
    <source>
        <strain evidence="1 2">5NW40-0001</strain>
    </source>
</reference>
<evidence type="ECO:0000313" key="2">
    <source>
        <dbReference type="Proteomes" id="UP001481413"/>
    </source>
</evidence>
<accession>A0ABP9ZYY8</accession>
<dbReference type="EMBL" id="BAABWH010000003">
    <property type="protein sequence ID" value="GAA6145360.1"/>
    <property type="molecule type" value="Genomic_DNA"/>
</dbReference>
<sequence length="65" mass="7704">MHLRVTLSGQVLLQKRAYRISRHITLLASYFLPLPEQQQQWDRSDPKLPAPVREIVRTYLHHTTV</sequence>